<evidence type="ECO:0000259" key="1">
    <source>
        <dbReference type="Pfam" id="PF06259"/>
    </source>
</evidence>
<name>A0ABS0H178_9ACTN</name>
<dbReference type="Proteomes" id="UP000638560">
    <property type="component" value="Unassembled WGS sequence"/>
</dbReference>
<dbReference type="Gene3D" id="1.10.287.1060">
    <property type="entry name" value="ESAT-6-like"/>
    <property type="match status" value="1"/>
</dbReference>
<dbReference type="Pfam" id="PF06259">
    <property type="entry name" value="Abhydrolase_8"/>
    <property type="match status" value="1"/>
</dbReference>
<sequence>MSVTWQALLAVDVGPVRQAAPAWDKLAATLEDQADAMAASSRKLPEVWPSGPASESAAKHLNGMRGELDNAYVPMLTIAQALAEWADGISELKGQAQELVADAQRLSITIAADGTVSMNPGSANASTAQSMNSVVHVRDGILQRAAELDGRLAGVLAQNTATAAGTPAAFVDPKSIPGRGTDPAAVKRWWDSLTPEQQRYLIMNNFEQIGWLDGVPAASRDIANRLALDHAQETTQASLDQTKSREELIRSMHEQGRIWELYPDASDPVTAAETELMRLADQRSELEGKLKGLDAINGRLEDPNQPRAYLLGVSTEGDGKAIVSVGNPDLADNVLTYVPGTGSDLSKVGGDIDRANRMALDANATDRSATTATVFWLGYDAPNSIPQAGQSGFAEDGGKDLGGFQTGLRVTHEGDTPARNTVLGHSYGSTVIGHGAMSSGINADALVFVGSPGVDVNHANELTGVHPSQVYATRAEHDMIARIPDWDIVHGNDPTRDDFGANVFASDPGDPDDEAATHSKYWDEGNVSRDNIAFIATGQTEKLI</sequence>
<dbReference type="EMBL" id="JADPUN010000211">
    <property type="protein sequence ID" value="MBF9131877.1"/>
    <property type="molecule type" value="Genomic_DNA"/>
</dbReference>
<feature type="domain" description="DUF1023" evidence="1">
    <location>
        <begin position="317"/>
        <end position="485"/>
    </location>
</feature>
<dbReference type="InterPro" id="IPR010427">
    <property type="entry name" value="DUF1023"/>
</dbReference>
<dbReference type="RefSeq" id="WP_196203415.1">
    <property type="nucleotide sequence ID" value="NZ_JADPUN010000211.1"/>
</dbReference>
<gene>
    <name evidence="2" type="ORF">I0C86_23345</name>
</gene>
<keyword evidence="3" id="KW-1185">Reference proteome</keyword>
<organism evidence="2 3">
    <name type="scientific">Plantactinospora alkalitolerans</name>
    <dbReference type="NCBI Taxonomy" id="2789879"/>
    <lineage>
        <taxon>Bacteria</taxon>
        <taxon>Bacillati</taxon>
        <taxon>Actinomycetota</taxon>
        <taxon>Actinomycetes</taxon>
        <taxon>Micromonosporales</taxon>
        <taxon>Micromonosporaceae</taxon>
        <taxon>Plantactinospora</taxon>
    </lineage>
</organism>
<proteinExistence type="predicted"/>
<protein>
    <recommendedName>
        <fullName evidence="1">DUF1023 domain-containing protein</fullName>
    </recommendedName>
</protein>
<reference evidence="2 3" key="1">
    <citation type="submission" date="2020-11" db="EMBL/GenBank/DDBJ databases">
        <title>A novel isolate from a Black sea contaminated sediment with potential to produce alkanes: Plantactinospora alkalitolerans sp. nov.</title>
        <authorList>
            <person name="Carro L."/>
            <person name="Veyisoglu A."/>
            <person name="Guven K."/>
            <person name="Schumann P."/>
            <person name="Klenk H.-P."/>
            <person name="Sahin N."/>
        </authorList>
    </citation>
    <scope>NUCLEOTIDE SEQUENCE [LARGE SCALE GENOMIC DNA]</scope>
    <source>
        <strain evidence="2 3">S1510</strain>
    </source>
</reference>
<evidence type="ECO:0000313" key="3">
    <source>
        <dbReference type="Proteomes" id="UP000638560"/>
    </source>
</evidence>
<accession>A0ABS0H178</accession>
<comment type="caution">
    <text evidence="2">The sequence shown here is derived from an EMBL/GenBank/DDBJ whole genome shotgun (WGS) entry which is preliminary data.</text>
</comment>
<evidence type="ECO:0000313" key="2">
    <source>
        <dbReference type="EMBL" id="MBF9131877.1"/>
    </source>
</evidence>